<dbReference type="InterPro" id="IPR000843">
    <property type="entry name" value="HTH_LacI"/>
</dbReference>
<dbReference type="CDD" id="cd01392">
    <property type="entry name" value="HTH_LacI"/>
    <property type="match status" value="1"/>
</dbReference>
<dbReference type="InterPro" id="IPR028082">
    <property type="entry name" value="Peripla_BP_I"/>
</dbReference>
<dbReference type="PANTHER" id="PTHR30146">
    <property type="entry name" value="LACI-RELATED TRANSCRIPTIONAL REPRESSOR"/>
    <property type="match status" value="1"/>
</dbReference>
<dbReference type="SUPFAM" id="SSF47413">
    <property type="entry name" value="lambda repressor-like DNA-binding domains"/>
    <property type="match status" value="1"/>
</dbReference>
<evidence type="ECO:0000256" key="1">
    <source>
        <dbReference type="ARBA" id="ARBA00023015"/>
    </source>
</evidence>
<keyword evidence="6" id="KW-1185">Reference proteome</keyword>
<keyword evidence="1" id="KW-0805">Transcription regulation</keyword>
<feature type="domain" description="HTH lacI-type" evidence="4">
    <location>
        <begin position="13"/>
        <end position="67"/>
    </location>
</feature>
<dbReference type="AlphaFoldDB" id="A0A2T0LXD1"/>
<reference evidence="5 6" key="1">
    <citation type="submission" date="2018-03" db="EMBL/GenBank/DDBJ databases">
        <title>Genomic Encyclopedia of Type Strains, Phase III (KMG-III): the genomes of soil and plant-associated and newly described type strains.</title>
        <authorList>
            <person name="Whitman W."/>
        </authorList>
    </citation>
    <scope>NUCLEOTIDE SEQUENCE [LARGE SCALE GENOMIC DNA]</scope>
    <source>
        <strain evidence="5 6">CGMCC 4.7125</strain>
    </source>
</reference>
<dbReference type="Gene3D" id="3.40.50.2300">
    <property type="match status" value="2"/>
</dbReference>
<keyword evidence="2" id="KW-0238">DNA-binding</keyword>
<dbReference type="GO" id="GO:0003700">
    <property type="term" value="F:DNA-binding transcription factor activity"/>
    <property type="evidence" value="ECO:0007669"/>
    <property type="project" value="TreeGrafter"/>
</dbReference>
<dbReference type="PANTHER" id="PTHR30146:SF109">
    <property type="entry name" value="HTH-TYPE TRANSCRIPTIONAL REGULATOR GALS"/>
    <property type="match status" value="1"/>
</dbReference>
<dbReference type="SUPFAM" id="SSF53822">
    <property type="entry name" value="Periplasmic binding protein-like I"/>
    <property type="match status" value="1"/>
</dbReference>
<dbReference type="Pfam" id="PF00356">
    <property type="entry name" value="LacI"/>
    <property type="match status" value="1"/>
</dbReference>
<organism evidence="5 6">
    <name type="scientific">Prauserella shujinwangii</name>
    <dbReference type="NCBI Taxonomy" id="1453103"/>
    <lineage>
        <taxon>Bacteria</taxon>
        <taxon>Bacillati</taxon>
        <taxon>Actinomycetota</taxon>
        <taxon>Actinomycetes</taxon>
        <taxon>Pseudonocardiales</taxon>
        <taxon>Pseudonocardiaceae</taxon>
        <taxon>Prauserella</taxon>
    </lineage>
</organism>
<dbReference type="Pfam" id="PF13377">
    <property type="entry name" value="Peripla_BP_3"/>
    <property type="match status" value="1"/>
</dbReference>
<name>A0A2T0LXD1_9PSEU</name>
<comment type="caution">
    <text evidence="5">The sequence shown here is derived from an EMBL/GenBank/DDBJ whole genome shotgun (WGS) entry which is preliminary data.</text>
</comment>
<evidence type="ECO:0000313" key="5">
    <source>
        <dbReference type="EMBL" id="PRX48657.1"/>
    </source>
</evidence>
<dbReference type="PROSITE" id="PS50932">
    <property type="entry name" value="HTH_LACI_2"/>
    <property type="match status" value="1"/>
</dbReference>
<evidence type="ECO:0000259" key="4">
    <source>
        <dbReference type="PROSITE" id="PS50932"/>
    </source>
</evidence>
<dbReference type="Gene3D" id="1.10.260.40">
    <property type="entry name" value="lambda repressor-like DNA-binding domains"/>
    <property type="match status" value="1"/>
</dbReference>
<accession>A0A2T0LXD1</accession>
<gene>
    <name evidence="5" type="ORF">B0I33_104474</name>
</gene>
<evidence type="ECO:0000313" key="6">
    <source>
        <dbReference type="Proteomes" id="UP000238362"/>
    </source>
</evidence>
<dbReference type="SMART" id="SM00354">
    <property type="entry name" value="HTH_LACI"/>
    <property type="match status" value="1"/>
</dbReference>
<dbReference type="Proteomes" id="UP000238362">
    <property type="component" value="Unassembled WGS sequence"/>
</dbReference>
<dbReference type="EMBL" id="PVNH01000004">
    <property type="protein sequence ID" value="PRX48657.1"/>
    <property type="molecule type" value="Genomic_DNA"/>
</dbReference>
<dbReference type="InterPro" id="IPR046335">
    <property type="entry name" value="LacI/GalR-like_sensor"/>
</dbReference>
<evidence type="ECO:0000256" key="3">
    <source>
        <dbReference type="ARBA" id="ARBA00023163"/>
    </source>
</evidence>
<evidence type="ECO:0000256" key="2">
    <source>
        <dbReference type="ARBA" id="ARBA00023125"/>
    </source>
</evidence>
<dbReference type="InterPro" id="IPR010982">
    <property type="entry name" value="Lambda_DNA-bd_dom_sf"/>
</dbReference>
<dbReference type="GO" id="GO:0000976">
    <property type="term" value="F:transcription cis-regulatory region binding"/>
    <property type="evidence" value="ECO:0007669"/>
    <property type="project" value="TreeGrafter"/>
</dbReference>
<protein>
    <submittedName>
        <fullName evidence="5">LacI family transcriptional regulator</fullName>
    </submittedName>
</protein>
<dbReference type="CDD" id="cd06267">
    <property type="entry name" value="PBP1_LacI_sugar_binding-like"/>
    <property type="match status" value="1"/>
</dbReference>
<dbReference type="RefSeq" id="WP_219927179.1">
    <property type="nucleotide sequence ID" value="NZ_PVNH01000004.1"/>
</dbReference>
<sequence>MTEGQAELVRRQPTLDTVAAEAGVSRATASRVINGSPRVSPEVKRAVQDAIARVGYVPNRAARTLVRRRTDSVALVIREPNATVLADPYLANIIVATSDELIGTGVQLVLVNARNDDEHERVADYVRGGHVDGVLLASMHGDDPLPGMLLAAGVPTVVGGRPPRRIPGLCYVDVDNLGGAQLATEHLLGAGRKRIATIAGPADMTAAADRLDGFGRALTEAGLTADRVVHGEFTHESGELAMTTLLDRHPDLDGVFAANDLMAAGALRVLRASGRRVPDDVAVVGFDDIDLARHTEPALTTVHQPVIHQARLMTELLLTQISGEPGGDPVVLPTQLVRRDSA</sequence>
<proteinExistence type="predicted"/>
<keyword evidence="3" id="KW-0804">Transcription</keyword>